<gene>
    <name evidence="6" type="ORF">P171DRAFT_451632</name>
</gene>
<dbReference type="AlphaFoldDB" id="A0A9P4PQE1"/>
<dbReference type="Proteomes" id="UP000799764">
    <property type="component" value="Unassembled WGS sequence"/>
</dbReference>
<keyword evidence="3 5" id="KW-1133">Transmembrane helix</keyword>
<feature type="transmembrane region" description="Helical" evidence="5">
    <location>
        <begin position="179"/>
        <end position="198"/>
    </location>
</feature>
<evidence type="ECO:0000313" key="7">
    <source>
        <dbReference type="Proteomes" id="UP000799764"/>
    </source>
</evidence>
<keyword evidence="2 5" id="KW-0812">Transmembrane</keyword>
<keyword evidence="7" id="KW-1185">Reference proteome</keyword>
<dbReference type="EMBL" id="MU001494">
    <property type="protein sequence ID" value="KAF2449395.1"/>
    <property type="molecule type" value="Genomic_DNA"/>
</dbReference>
<comment type="caution">
    <text evidence="6">The sequence shown here is derived from an EMBL/GenBank/DDBJ whole genome shotgun (WGS) entry which is preliminary data.</text>
</comment>
<name>A0A9P4PQE1_9PLEO</name>
<evidence type="ECO:0000256" key="4">
    <source>
        <dbReference type="ARBA" id="ARBA00023136"/>
    </source>
</evidence>
<dbReference type="OrthoDB" id="440553at2759"/>
<reference evidence="6" key="1">
    <citation type="journal article" date="2020" name="Stud. Mycol.">
        <title>101 Dothideomycetes genomes: a test case for predicting lifestyles and emergence of pathogens.</title>
        <authorList>
            <person name="Haridas S."/>
            <person name="Albert R."/>
            <person name="Binder M."/>
            <person name="Bloem J."/>
            <person name="Labutti K."/>
            <person name="Salamov A."/>
            <person name="Andreopoulos B."/>
            <person name="Baker S."/>
            <person name="Barry K."/>
            <person name="Bills G."/>
            <person name="Bluhm B."/>
            <person name="Cannon C."/>
            <person name="Castanera R."/>
            <person name="Culley D."/>
            <person name="Daum C."/>
            <person name="Ezra D."/>
            <person name="Gonzalez J."/>
            <person name="Henrissat B."/>
            <person name="Kuo A."/>
            <person name="Liang C."/>
            <person name="Lipzen A."/>
            <person name="Lutzoni F."/>
            <person name="Magnuson J."/>
            <person name="Mondo S."/>
            <person name="Nolan M."/>
            <person name="Ohm R."/>
            <person name="Pangilinan J."/>
            <person name="Park H.-J."/>
            <person name="Ramirez L."/>
            <person name="Alfaro M."/>
            <person name="Sun H."/>
            <person name="Tritt A."/>
            <person name="Yoshinaga Y."/>
            <person name="Zwiers L.-H."/>
            <person name="Turgeon B."/>
            <person name="Goodwin S."/>
            <person name="Spatafora J."/>
            <person name="Crous P."/>
            <person name="Grigoriev I."/>
        </authorList>
    </citation>
    <scope>NUCLEOTIDE SEQUENCE</scope>
    <source>
        <strain evidence="6">CBS 690.94</strain>
    </source>
</reference>
<feature type="transmembrane region" description="Helical" evidence="5">
    <location>
        <begin position="80"/>
        <end position="99"/>
    </location>
</feature>
<feature type="transmembrane region" description="Helical" evidence="5">
    <location>
        <begin position="288"/>
        <end position="308"/>
    </location>
</feature>
<feature type="transmembrane region" description="Helical" evidence="5">
    <location>
        <begin position="264"/>
        <end position="281"/>
    </location>
</feature>
<sequence>MSLFLTNLEIPIVTTSLVSITGDLGGFDNVGWVISSYLLGYVATFGRKLMFSTSIVIFICFSAGYGAAQTLTQLIALRAFQGVGGGGCFALSTAIVVELVPPENVPAAVPALALAIFAIPKNFPNRGRADCPRTTWKEKFDKGSRAKVDVLGAALLLLATLSMTAGFEEADSRFPWKLAYVISLLTISGLLWMDLVIWERHITIYRATIEPVLPWRFFQNRAMLSLLLNAVFLGGPWFVSVFQLPQKFQLVHGSSGVKAGLQTMPFTFAAPLGSAFSALVAGKLKVPVIYPVLFAGTLQTVGLALLASLPESSRIVPRAYGFQIIAGFGCGINILTLLLIVPFVVGSRDKAIGMGAVSQLRVMSGAIGLSIVTSVFNSYTKPRISELLQASHATIDSVQSVQSISNMDPLDQERLKTTLARGYNLKMYVLCAFAALQIPAALLMWRKKQLMV</sequence>
<dbReference type="InterPro" id="IPR011701">
    <property type="entry name" value="MFS"/>
</dbReference>
<dbReference type="Gene3D" id="1.20.1250.20">
    <property type="entry name" value="MFS general substrate transporter like domains"/>
    <property type="match status" value="1"/>
</dbReference>
<feature type="transmembrane region" description="Helical" evidence="5">
    <location>
        <begin position="105"/>
        <end position="123"/>
    </location>
</feature>
<feature type="transmembrane region" description="Helical" evidence="5">
    <location>
        <begin position="425"/>
        <end position="445"/>
    </location>
</feature>
<evidence type="ECO:0000256" key="3">
    <source>
        <dbReference type="ARBA" id="ARBA00022989"/>
    </source>
</evidence>
<dbReference type="PANTHER" id="PTHR23501">
    <property type="entry name" value="MAJOR FACILITATOR SUPERFAMILY"/>
    <property type="match status" value="1"/>
</dbReference>
<protein>
    <submittedName>
        <fullName evidence="6">MFS general substrate transporter</fullName>
    </submittedName>
</protein>
<comment type="subcellular location">
    <subcellularLocation>
        <location evidence="1">Membrane</location>
        <topology evidence="1">Multi-pass membrane protein</topology>
    </subcellularLocation>
</comment>
<proteinExistence type="predicted"/>
<feature type="transmembrane region" description="Helical" evidence="5">
    <location>
        <begin position="320"/>
        <end position="346"/>
    </location>
</feature>
<keyword evidence="4 5" id="KW-0472">Membrane</keyword>
<organism evidence="6 7">
    <name type="scientific">Karstenula rhodostoma CBS 690.94</name>
    <dbReference type="NCBI Taxonomy" id="1392251"/>
    <lineage>
        <taxon>Eukaryota</taxon>
        <taxon>Fungi</taxon>
        <taxon>Dikarya</taxon>
        <taxon>Ascomycota</taxon>
        <taxon>Pezizomycotina</taxon>
        <taxon>Dothideomycetes</taxon>
        <taxon>Pleosporomycetidae</taxon>
        <taxon>Pleosporales</taxon>
        <taxon>Massarineae</taxon>
        <taxon>Didymosphaeriaceae</taxon>
        <taxon>Karstenula</taxon>
    </lineage>
</organism>
<feature type="transmembrane region" description="Helical" evidence="5">
    <location>
        <begin position="148"/>
        <end position="167"/>
    </location>
</feature>
<evidence type="ECO:0000313" key="6">
    <source>
        <dbReference type="EMBL" id="KAF2449395.1"/>
    </source>
</evidence>
<accession>A0A9P4PQE1</accession>
<dbReference type="PANTHER" id="PTHR23501:SF43">
    <property type="entry name" value="MULTIDRUG TRANSPORTER, PUTATIVE (AFU_ORTHOLOGUE AFUA_6G03040)-RELATED"/>
    <property type="match status" value="1"/>
</dbReference>
<dbReference type="Pfam" id="PF07690">
    <property type="entry name" value="MFS_1"/>
    <property type="match status" value="1"/>
</dbReference>
<dbReference type="SUPFAM" id="SSF103473">
    <property type="entry name" value="MFS general substrate transporter"/>
    <property type="match status" value="1"/>
</dbReference>
<evidence type="ECO:0000256" key="5">
    <source>
        <dbReference type="SAM" id="Phobius"/>
    </source>
</evidence>
<evidence type="ECO:0000256" key="1">
    <source>
        <dbReference type="ARBA" id="ARBA00004141"/>
    </source>
</evidence>
<dbReference type="GO" id="GO:0005886">
    <property type="term" value="C:plasma membrane"/>
    <property type="evidence" value="ECO:0007669"/>
    <property type="project" value="TreeGrafter"/>
</dbReference>
<evidence type="ECO:0000256" key="2">
    <source>
        <dbReference type="ARBA" id="ARBA00022692"/>
    </source>
</evidence>
<feature type="transmembrane region" description="Helical" evidence="5">
    <location>
        <begin position="49"/>
        <end position="68"/>
    </location>
</feature>
<dbReference type="InterPro" id="IPR036259">
    <property type="entry name" value="MFS_trans_sf"/>
</dbReference>
<feature type="transmembrane region" description="Helical" evidence="5">
    <location>
        <begin position="226"/>
        <end position="244"/>
    </location>
</feature>
<dbReference type="GO" id="GO:0022857">
    <property type="term" value="F:transmembrane transporter activity"/>
    <property type="evidence" value="ECO:0007669"/>
    <property type="project" value="InterPro"/>
</dbReference>